<dbReference type="GO" id="GO:0000118">
    <property type="term" value="C:histone deacetylase complex"/>
    <property type="evidence" value="ECO:0007669"/>
    <property type="project" value="TreeGrafter"/>
</dbReference>
<dbReference type="PRINTS" id="PR01270">
    <property type="entry name" value="HDASUPER"/>
</dbReference>
<dbReference type="InterPro" id="IPR037138">
    <property type="entry name" value="His_deacetylse_dom_sf"/>
</dbReference>
<keyword evidence="6" id="KW-0156">Chromatin regulator</keyword>
<dbReference type="OrthoDB" id="424012at2759"/>
<evidence type="ECO:0000256" key="3">
    <source>
        <dbReference type="ARBA" id="ARBA00012111"/>
    </source>
</evidence>
<keyword evidence="7" id="KW-0805">Transcription regulation</keyword>
<reference evidence="11 12" key="1">
    <citation type="submission" date="2020-08" db="EMBL/GenBank/DDBJ databases">
        <authorList>
            <person name="Newling K."/>
            <person name="Davey J."/>
            <person name="Forrester S."/>
        </authorList>
    </citation>
    <scope>NUCLEOTIDE SEQUENCE [LARGE SCALE GENOMIC DNA]</scope>
    <source>
        <strain evidence="12">Crithidia deanei Carvalho (ATCC PRA-265)</strain>
    </source>
</reference>
<comment type="similarity">
    <text evidence="2">Belongs to the histone deacetylase family. HD type 2 subfamily.</text>
</comment>
<dbReference type="Proteomes" id="UP000515908">
    <property type="component" value="Chromosome 08"/>
</dbReference>
<evidence type="ECO:0000313" key="11">
    <source>
        <dbReference type="EMBL" id="CAD2217100.1"/>
    </source>
</evidence>
<name>A0A7G2CB61_9TRYP</name>
<dbReference type="GO" id="GO:0141221">
    <property type="term" value="F:histone deacetylase activity, hydrolytic mechanism"/>
    <property type="evidence" value="ECO:0007669"/>
    <property type="project" value="UniProtKB-EC"/>
</dbReference>
<evidence type="ECO:0000259" key="10">
    <source>
        <dbReference type="Pfam" id="PF00850"/>
    </source>
</evidence>
<feature type="domain" description="Histone deacetylase" evidence="10">
    <location>
        <begin position="51"/>
        <end position="362"/>
    </location>
</feature>
<protein>
    <recommendedName>
        <fullName evidence="3">histone deacetylase</fullName>
        <ecNumber evidence="3">3.5.1.98</ecNumber>
    </recommendedName>
</protein>
<dbReference type="Gene3D" id="3.40.800.20">
    <property type="entry name" value="Histone deacetylase domain"/>
    <property type="match status" value="1"/>
</dbReference>
<keyword evidence="9" id="KW-0539">Nucleus</keyword>
<comment type="subcellular location">
    <subcellularLocation>
        <location evidence="1">Nucleus</location>
    </subcellularLocation>
</comment>
<evidence type="ECO:0000256" key="4">
    <source>
        <dbReference type="ARBA" id="ARBA00022491"/>
    </source>
</evidence>
<dbReference type="VEuPathDB" id="TriTrypDB:ADEAN_000457800"/>
<dbReference type="AlphaFoldDB" id="A0A7G2CB61"/>
<dbReference type="EC" id="3.5.1.98" evidence="3"/>
<accession>A0A7G2CB61</accession>
<dbReference type="InterPro" id="IPR023696">
    <property type="entry name" value="Ureohydrolase_dom_sf"/>
</dbReference>
<evidence type="ECO:0000256" key="5">
    <source>
        <dbReference type="ARBA" id="ARBA00022801"/>
    </source>
</evidence>
<dbReference type="InterPro" id="IPR000286">
    <property type="entry name" value="HDACs"/>
</dbReference>
<dbReference type="InterPro" id="IPR023801">
    <property type="entry name" value="His_deacetylse_dom"/>
</dbReference>
<sequence>MLKHDPHGHRSPETSHRLQRGIDMLRQCDQSADLIPPEMCNDDALSNTSKKSAHNLSHFIPPRLATKEEVYTFHDKAVYEDFLEKGTVLENLKSDVYCNEGTSSRAVKLSVGGIIDASSLILQNVTRTTPAKEPSDSIFSSFCLLRPPGHHCTANRPSGFCLVNNVCLAAENLMRKCTVPEGSTTRPPRIAILDLDVHFGEGIAEYVDHFQSSSGECPLLYLSIHRYDDGGFYPFEKTADATFTGAGNKGSIGNMAIDTHASDVEKCEQVISDFLLEKLIDKVVLPRLDRFKPDLLFVSMGFDAAYGDPLGKMAVESGFCRSVAALKRWCTSGNSSKPPVGLVVALEGGYSPEAVALGILHVSYALTYAPDSALVKHFSEPKVPRTWGELRLKQERKYAQWEKSEQLASEKPPQLTLDDTTLLKKHVQWCDAQVKKFSSLVA</sequence>
<evidence type="ECO:0000256" key="2">
    <source>
        <dbReference type="ARBA" id="ARBA00007738"/>
    </source>
</evidence>
<dbReference type="SUPFAM" id="SSF52768">
    <property type="entry name" value="Arginase/deacetylase"/>
    <property type="match status" value="1"/>
</dbReference>
<evidence type="ECO:0000256" key="6">
    <source>
        <dbReference type="ARBA" id="ARBA00022853"/>
    </source>
</evidence>
<keyword evidence="8" id="KW-0804">Transcription</keyword>
<dbReference type="PANTHER" id="PTHR10625:SF5">
    <property type="entry name" value="HISTONE DEACETYLASE"/>
    <property type="match status" value="1"/>
</dbReference>
<dbReference type="Pfam" id="PF00850">
    <property type="entry name" value="Hist_deacetyl"/>
    <property type="match status" value="1"/>
</dbReference>
<keyword evidence="12" id="KW-1185">Reference proteome</keyword>
<evidence type="ECO:0000313" key="12">
    <source>
        <dbReference type="Proteomes" id="UP000515908"/>
    </source>
</evidence>
<dbReference type="GO" id="GO:0040029">
    <property type="term" value="P:epigenetic regulation of gene expression"/>
    <property type="evidence" value="ECO:0007669"/>
    <property type="project" value="TreeGrafter"/>
</dbReference>
<keyword evidence="4" id="KW-0678">Repressor</keyword>
<dbReference type="PANTHER" id="PTHR10625">
    <property type="entry name" value="HISTONE DEACETYLASE HDAC1-RELATED"/>
    <property type="match status" value="1"/>
</dbReference>
<evidence type="ECO:0000256" key="1">
    <source>
        <dbReference type="ARBA" id="ARBA00004123"/>
    </source>
</evidence>
<dbReference type="EMBL" id="LR877152">
    <property type="protein sequence ID" value="CAD2217100.1"/>
    <property type="molecule type" value="Genomic_DNA"/>
</dbReference>
<evidence type="ECO:0000256" key="9">
    <source>
        <dbReference type="ARBA" id="ARBA00023242"/>
    </source>
</evidence>
<proteinExistence type="inferred from homology"/>
<evidence type="ECO:0000256" key="8">
    <source>
        <dbReference type="ARBA" id="ARBA00023163"/>
    </source>
</evidence>
<organism evidence="11 12">
    <name type="scientific">Angomonas deanei</name>
    <dbReference type="NCBI Taxonomy" id="59799"/>
    <lineage>
        <taxon>Eukaryota</taxon>
        <taxon>Discoba</taxon>
        <taxon>Euglenozoa</taxon>
        <taxon>Kinetoplastea</taxon>
        <taxon>Metakinetoplastina</taxon>
        <taxon>Trypanosomatida</taxon>
        <taxon>Trypanosomatidae</taxon>
        <taxon>Strigomonadinae</taxon>
        <taxon>Angomonas</taxon>
    </lineage>
</organism>
<keyword evidence="5" id="KW-0378">Hydrolase</keyword>
<evidence type="ECO:0000256" key="7">
    <source>
        <dbReference type="ARBA" id="ARBA00023015"/>
    </source>
</evidence>
<gene>
    <name evidence="11" type="ORF">ADEAN_000457800</name>
</gene>